<reference evidence="2" key="1">
    <citation type="submission" date="2016-10" db="EMBL/GenBank/DDBJ databases">
        <authorList>
            <person name="de Groot N.N."/>
        </authorList>
    </citation>
    <scope>NUCLEOTIDE SEQUENCE [LARGE SCALE GENOMIC DNA]</scope>
    <source>
        <strain evidence="2">DSM 20678</strain>
    </source>
</reference>
<feature type="domain" description="Polymerase beta nucleotidyltransferase" evidence="1">
    <location>
        <begin position="13"/>
        <end position="103"/>
    </location>
</feature>
<dbReference type="Pfam" id="PF18765">
    <property type="entry name" value="Polbeta"/>
    <property type="match status" value="1"/>
</dbReference>
<dbReference type="SUPFAM" id="SSF81301">
    <property type="entry name" value="Nucleotidyltransferase"/>
    <property type="match status" value="1"/>
</dbReference>
<dbReference type="GO" id="GO:0016740">
    <property type="term" value="F:transferase activity"/>
    <property type="evidence" value="ECO:0007669"/>
    <property type="project" value="UniProtKB-KW"/>
</dbReference>
<dbReference type="AlphaFoldDB" id="A0A1I5VJR4"/>
<sequence length="110" mass="12555">MSFGISKKSYDYIIYALSQCPAIEKAGIFGSRAMGAYKNGSDIDLVIYGINITPEVVNRLSVMLNEELPVPYYFDIVHYDSLRNGSLKSHIDKYGKIFYYREKNYSSSKN</sequence>
<evidence type="ECO:0000313" key="2">
    <source>
        <dbReference type="EMBL" id="SFQ07547.1"/>
    </source>
</evidence>
<dbReference type="OrthoDB" id="9803106at2"/>
<dbReference type="CDD" id="cd05403">
    <property type="entry name" value="NT_KNTase_like"/>
    <property type="match status" value="1"/>
</dbReference>
<keyword evidence="3" id="KW-1185">Reference proteome</keyword>
<accession>A0A1I5VJR4</accession>
<dbReference type="InterPro" id="IPR041633">
    <property type="entry name" value="Polbeta"/>
</dbReference>
<organism evidence="2 3">
    <name type="scientific">Caldicoprobacter faecalis</name>
    <dbReference type="NCBI Taxonomy" id="937334"/>
    <lineage>
        <taxon>Bacteria</taxon>
        <taxon>Bacillati</taxon>
        <taxon>Bacillota</taxon>
        <taxon>Clostridia</taxon>
        <taxon>Caldicoprobacterales</taxon>
        <taxon>Caldicoprobacteraceae</taxon>
        <taxon>Caldicoprobacter</taxon>
    </lineage>
</organism>
<dbReference type="Proteomes" id="UP000198577">
    <property type="component" value="Unassembled WGS sequence"/>
</dbReference>
<dbReference type="RefSeq" id="WP_092282286.1">
    <property type="nucleotide sequence ID" value="NZ_FOXR01000011.1"/>
</dbReference>
<protein>
    <submittedName>
        <fullName evidence="2">Nucleotidyltransferase domain-containing protein</fullName>
    </submittedName>
</protein>
<evidence type="ECO:0000259" key="1">
    <source>
        <dbReference type="Pfam" id="PF18765"/>
    </source>
</evidence>
<dbReference type="STRING" id="937334.SAMN05444406_11149"/>
<dbReference type="Gene3D" id="3.30.460.10">
    <property type="entry name" value="Beta Polymerase, domain 2"/>
    <property type="match status" value="1"/>
</dbReference>
<keyword evidence="2" id="KW-0808">Transferase</keyword>
<gene>
    <name evidence="2" type="ORF">SAMN05444406_11149</name>
</gene>
<dbReference type="InterPro" id="IPR043519">
    <property type="entry name" value="NT_sf"/>
</dbReference>
<evidence type="ECO:0000313" key="3">
    <source>
        <dbReference type="Proteomes" id="UP000198577"/>
    </source>
</evidence>
<dbReference type="EMBL" id="FOXR01000011">
    <property type="protein sequence ID" value="SFQ07547.1"/>
    <property type="molecule type" value="Genomic_DNA"/>
</dbReference>
<name>A0A1I5VJR4_9FIRM</name>
<proteinExistence type="predicted"/>